<gene>
    <name evidence="3" type="ORF">KALB_4773</name>
</gene>
<dbReference type="eggNOG" id="COG1266">
    <property type="taxonomic scope" value="Bacteria"/>
</dbReference>
<keyword evidence="1" id="KW-0472">Membrane</keyword>
<proteinExistence type="predicted"/>
<dbReference type="STRING" id="1449976.KALB_4773"/>
<dbReference type="KEGG" id="kal:KALB_4773"/>
<protein>
    <recommendedName>
        <fullName evidence="2">CAAX prenyl protease 2/Lysostaphin resistance protein A-like domain-containing protein</fullName>
    </recommendedName>
</protein>
<evidence type="ECO:0000313" key="3">
    <source>
        <dbReference type="EMBL" id="AHH98135.1"/>
    </source>
</evidence>
<accession>W5WBM1</accession>
<evidence type="ECO:0000259" key="2">
    <source>
        <dbReference type="Pfam" id="PF02517"/>
    </source>
</evidence>
<reference evidence="3 4" key="1">
    <citation type="journal article" date="2014" name="BMC Genomics">
        <title>Complete genome sequence of producer of the glycopeptide antibiotic Aculeximycin Kutzneria albida DSM 43870T, a representative of minor genus of Pseudonocardiaceae.</title>
        <authorList>
            <person name="Rebets Y."/>
            <person name="Tokovenko B."/>
            <person name="Lushchyk I."/>
            <person name="Ruckert C."/>
            <person name="Zaburannyi N."/>
            <person name="Bechthold A."/>
            <person name="Kalinowski J."/>
            <person name="Luzhetskyy A."/>
        </authorList>
    </citation>
    <scope>NUCLEOTIDE SEQUENCE [LARGE SCALE GENOMIC DNA]</scope>
    <source>
        <strain evidence="3">DSM 43870</strain>
    </source>
</reference>
<keyword evidence="1" id="KW-0812">Transmembrane</keyword>
<dbReference type="AlphaFoldDB" id="W5WBM1"/>
<feature type="domain" description="CAAX prenyl protease 2/Lysostaphin resistance protein A-like" evidence="2">
    <location>
        <begin position="109"/>
        <end position="191"/>
    </location>
</feature>
<name>W5WBM1_9PSEU</name>
<evidence type="ECO:0000313" key="4">
    <source>
        <dbReference type="Proteomes" id="UP000019225"/>
    </source>
</evidence>
<dbReference type="Pfam" id="PF02517">
    <property type="entry name" value="Rce1-like"/>
    <property type="match status" value="1"/>
</dbReference>
<keyword evidence="4" id="KW-1185">Reference proteome</keyword>
<sequence length="205" mass="21284">MRAGRRRGLVAATLVTGSALLGASLSTEPGTARFYGMTAGVAGVWAAGGLASGSVRANSLRGPVVGPALLGVGAFAAFYGCALLARRVPVLDRAITGVLSYAHRGSDRWVLATTLANGLAEELFFRGAVYEAVQDKHPVALSTALYALATAATRNPALVLASLVMGALFAVQRRVTGGVLAPVVTHLVWSTLMLRYLPPLFRVPR</sequence>
<dbReference type="Proteomes" id="UP000019225">
    <property type="component" value="Chromosome"/>
</dbReference>
<dbReference type="HOGENOM" id="CLU_100918_0_0_11"/>
<feature type="transmembrane region" description="Helical" evidence="1">
    <location>
        <begin position="32"/>
        <end position="52"/>
    </location>
</feature>
<dbReference type="InterPro" id="IPR003675">
    <property type="entry name" value="Rce1/LyrA-like_dom"/>
</dbReference>
<dbReference type="GO" id="GO:0004175">
    <property type="term" value="F:endopeptidase activity"/>
    <property type="evidence" value="ECO:0007669"/>
    <property type="project" value="UniProtKB-ARBA"/>
</dbReference>
<dbReference type="EMBL" id="CP007155">
    <property type="protein sequence ID" value="AHH98135.1"/>
    <property type="molecule type" value="Genomic_DNA"/>
</dbReference>
<organism evidence="3 4">
    <name type="scientific">Kutzneria albida DSM 43870</name>
    <dbReference type="NCBI Taxonomy" id="1449976"/>
    <lineage>
        <taxon>Bacteria</taxon>
        <taxon>Bacillati</taxon>
        <taxon>Actinomycetota</taxon>
        <taxon>Actinomycetes</taxon>
        <taxon>Pseudonocardiales</taxon>
        <taxon>Pseudonocardiaceae</taxon>
        <taxon>Kutzneria</taxon>
    </lineage>
</organism>
<evidence type="ECO:0000256" key="1">
    <source>
        <dbReference type="SAM" id="Phobius"/>
    </source>
</evidence>
<dbReference type="GO" id="GO:0080120">
    <property type="term" value="P:CAAX-box protein maturation"/>
    <property type="evidence" value="ECO:0007669"/>
    <property type="project" value="UniProtKB-ARBA"/>
</dbReference>
<dbReference type="RefSeq" id="WP_025358165.1">
    <property type="nucleotide sequence ID" value="NZ_CP007155.1"/>
</dbReference>
<keyword evidence="1" id="KW-1133">Transmembrane helix</keyword>
<feature type="transmembrane region" description="Helical" evidence="1">
    <location>
        <begin position="64"/>
        <end position="85"/>
    </location>
</feature>
<feature type="transmembrane region" description="Helical" evidence="1">
    <location>
        <begin position="178"/>
        <end position="197"/>
    </location>
</feature>
<dbReference type="PATRIC" id="fig|1449976.3.peg.4805"/>